<evidence type="ECO:0000256" key="1">
    <source>
        <dbReference type="ARBA" id="ARBA00004141"/>
    </source>
</evidence>
<dbReference type="Gene3D" id="1.20.140.150">
    <property type="match status" value="1"/>
</dbReference>
<keyword evidence="7" id="KW-1185">Reference proteome</keyword>
<evidence type="ECO:0000313" key="6">
    <source>
        <dbReference type="EMBL" id="KAK3775434.1"/>
    </source>
</evidence>
<proteinExistence type="predicted"/>
<keyword evidence="4 5" id="KW-0472">Membrane</keyword>
<organism evidence="6 7">
    <name type="scientific">Elysia crispata</name>
    <name type="common">lettuce slug</name>
    <dbReference type="NCBI Taxonomy" id="231223"/>
    <lineage>
        <taxon>Eukaryota</taxon>
        <taxon>Metazoa</taxon>
        <taxon>Spiralia</taxon>
        <taxon>Lophotrochozoa</taxon>
        <taxon>Mollusca</taxon>
        <taxon>Gastropoda</taxon>
        <taxon>Heterobranchia</taxon>
        <taxon>Euthyneura</taxon>
        <taxon>Panpulmonata</taxon>
        <taxon>Sacoglossa</taxon>
        <taxon>Placobranchoidea</taxon>
        <taxon>Plakobranchidae</taxon>
        <taxon>Elysia</taxon>
    </lineage>
</organism>
<evidence type="ECO:0000256" key="2">
    <source>
        <dbReference type="ARBA" id="ARBA00022692"/>
    </source>
</evidence>
<evidence type="ECO:0000256" key="3">
    <source>
        <dbReference type="ARBA" id="ARBA00022989"/>
    </source>
</evidence>
<evidence type="ECO:0000256" key="5">
    <source>
        <dbReference type="SAM" id="Phobius"/>
    </source>
</evidence>
<evidence type="ECO:0000256" key="4">
    <source>
        <dbReference type="ARBA" id="ARBA00023136"/>
    </source>
</evidence>
<dbReference type="GO" id="GO:0005886">
    <property type="term" value="C:plasma membrane"/>
    <property type="evidence" value="ECO:0007669"/>
    <property type="project" value="TreeGrafter"/>
</dbReference>
<reference evidence="6" key="1">
    <citation type="journal article" date="2023" name="G3 (Bethesda)">
        <title>A reference genome for the long-term kleptoplast-retaining sea slug Elysia crispata morphotype clarki.</title>
        <authorList>
            <person name="Eastman K.E."/>
            <person name="Pendleton A.L."/>
            <person name="Shaikh M.A."/>
            <person name="Suttiyut T."/>
            <person name="Ogas R."/>
            <person name="Tomko P."/>
            <person name="Gavelis G."/>
            <person name="Widhalm J.R."/>
            <person name="Wisecaver J.H."/>
        </authorList>
    </citation>
    <scope>NUCLEOTIDE SEQUENCE</scope>
    <source>
        <strain evidence="6">ECLA1</strain>
    </source>
</reference>
<dbReference type="AlphaFoldDB" id="A0AAE0ZTP7"/>
<comment type="caution">
    <text evidence="6">The sequence shown here is derived from an EMBL/GenBank/DDBJ whole genome shotgun (WGS) entry which is preliminary data.</text>
</comment>
<accession>A0AAE0ZTP7</accession>
<keyword evidence="3 5" id="KW-1133">Transmembrane helix</keyword>
<dbReference type="PANTHER" id="PTHR10671:SF108">
    <property type="entry name" value="CLAUDIN FAMILY PROTEIN-RELATED"/>
    <property type="match status" value="1"/>
</dbReference>
<feature type="transmembrane region" description="Helical" evidence="5">
    <location>
        <begin position="205"/>
        <end position="228"/>
    </location>
</feature>
<protein>
    <submittedName>
        <fullName evidence="6">Uncharacterized protein</fullName>
    </submittedName>
</protein>
<keyword evidence="2 5" id="KW-0812">Transmembrane</keyword>
<dbReference type="EMBL" id="JAWDGP010003317">
    <property type="protein sequence ID" value="KAK3775434.1"/>
    <property type="molecule type" value="Genomic_DNA"/>
</dbReference>
<evidence type="ECO:0000313" key="7">
    <source>
        <dbReference type="Proteomes" id="UP001283361"/>
    </source>
</evidence>
<dbReference type="PANTHER" id="PTHR10671">
    <property type="entry name" value="EPITHELIAL MEMBRANE PROTEIN-RELATED"/>
    <property type="match status" value="1"/>
</dbReference>
<feature type="transmembrane region" description="Helical" evidence="5">
    <location>
        <begin position="240"/>
        <end position="262"/>
    </location>
</feature>
<feature type="transmembrane region" description="Helical" evidence="5">
    <location>
        <begin position="114"/>
        <end position="134"/>
    </location>
</feature>
<dbReference type="Proteomes" id="UP001283361">
    <property type="component" value="Unassembled WGS sequence"/>
</dbReference>
<dbReference type="InterPro" id="IPR004031">
    <property type="entry name" value="PMP22/EMP/MP20/Claudin"/>
</dbReference>
<feature type="transmembrane region" description="Helical" evidence="5">
    <location>
        <begin position="172"/>
        <end position="193"/>
    </location>
</feature>
<dbReference type="InterPro" id="IPR050579">
    <property type="entry name" value="PMP-22/EMP/MP20-like"/>
</dbReference>
<dbReference type="Pfam" id="PF00822">
    <property type="entry name" value="PMP22_Claudin"/>
    <property type="match status" value="1"/>
</dbReference>
<name>A0AAE0ZTP7_9GAST</name>
<comment type="subcellular location">
    <subcellularLocation>
        <location evidence="1">Membrane</location>
        <topology evidence="1">Multi-pass membrane protein</topology>
    </subcellularLocation>
</comment>
<sequence>MWRRHDETSPDIVEKYKWKSGEKLTISTCVKCYHTAIQRGPYCDFNTSDKSRTPETELPTVPEYFGFRSEEARIIANKNILSSWSSLTVFALSSSLIRPTRLVPSRSNMGFNPVLLGGVVALGLGNMFHIIGLATPEWIKVGKVTVGLFEGCLDDDCVTIEDKPDWLKACQAMAILGMLLGLMAVALATFMFVKSLKNNDSPKSLGLLTLLAAILSLIFILICVILYAVEIKDLHTGPDFGYSFALSIVGAILILLGGTLSLGGSR</sequence>
<gene>
    <name evidence="6" type="ORF">RRG08_015281</name>
</gene>